<feature type="transmembrane region" description="Helical" evidence="1">
    <location>
        <begin position="187"/>
        <end position="205"/>
    </location>
</feature>
<feature type="transmembrane region" description="Helical" evidence="1">
    <location>
        <begin position="96"/>
        <end position="116"/>
    </location>
</feature>
<accession>A0A1J0AEA3</accession>
<dbReference type="RefSeq" id="WP_071454713.1">
    <property type="nucleotide sequence ID" value="NZ_CP017675.1"/>
</dbReference>
<dbReference type="Pfam" id="PF13301">
    <property type="entry name" value="DUF4079"/>
    <property type="match status" value="1"/>
</dbReference>
<evidence type="ECO:0000313" key="3">
    <source>
        <dbReference type="Proteomes" id="UP000180235"/>
    </source>
</evidence>
<keyword evidence="1" id="KW-0812">Transmembrane</keyword>
<keyword evidence="3" id="KW-1185">Reference proteome</keyword>
<feature type="transmembrane region" description="Helical" evidence="1">
    <location>
        <begin position="62"/>
        <end position="84"/>
    </location>
</feature>
<name>A0A1J0AEA3_9CYAN</name>
<keyword evidence="1" id="KW-0472">Membrane</keyword>
<protein>
    <recommendedName>
        <fullName evidence="4">DUF4079 domain-containing protein</fullName>
    </recommendedName>
</protein>
<evidence type="ECO:0000256" key="1">
    <source>
        <dbReference type="SAM" id="Phobius"/>
    </source>
</evidence>
<keyword evidence="1" id="KW-1133">Transmembrane helix</keyword>
<dbReference type="AlphaFoldDB" id="A0A1J0AEA3"/>
<reference evidence="2 3" key="1">
    <citation type="submission" date="2016-10" db="EMBL/GenBank/DDBJ databases">
        <title>Description of Gloeomargarita lithophora gen. nov., sp. nov., a thylakoid-bearing basal-branching cyanobacterium with intracellular carbonates, and proposal for Gloeomargaritales ord. nov.</title>
        <authorList>
            <person name="Moreira D."/>
            <person name="Tavera R."/>
            <person name="Benzerara K."/>
            <person name="Skouri-Panet F."/>
            <person name="Couradeau E."/>
            <person name="Gerard E."/>
            <person name="Loussert C."/>
            <person name="Novelo E."/>
            <person name="Zivanovic Y."/>
            <person name="Lopez-Garcia P."/>
        </authorList>
    </citation>
    <scope>NUCLEOTIDE SEQUENCE [LARGE SCALE GENOMIC DNA]</scope>
    <source>
        <strain evidence="2 3">D10</strain>
    </source>
</reference>
<evidence type="ECO:0000313" key="2">
    <source>
        <dbReference type="EMBL" id="APB34239.1"/>
    </source>
</evidence>
<dbReference type="EMBL" id="CP017675">
    <property type="protein sequence ID" value="APB34239.1"/>
    <property type="molecule type" value="Genomic_DNA"/>
</dbReference>
<proteinExistence type="predicted"/>
<feature type="transmembrane region" description="Helical" evidence="1">
    <location>
        <begin position="123"/>
        <end position="142"/>
    </location>
</feature>
<gene>
    <name evidence="2" type="ORF">GlitD10_1913</name>
</gene>
<feature type="transmembrane region" description="Helical" evidence="1">
    <location>
        <begin position="12"/>
        <end position="31"/>
    </location>
</feature>
<evidence type="ECO:0008006" key="4">
    <source>
        <dbReference type="Google" id="ProtNLM"/>
    </source>
</evidence>
<sequence length="235" mass="26386">MKFIDLLRLIHPTLAVIVVFPLIGIVSNLAWQTMQRRRQLKDGGKSKIPPVVGPEHAKLGRWLTGSVVGLVLIGVMVPIGKNILKKNLWSTNPTQVILIGFFLVATIGALVALYYAQKKVWRAVFATFTGIGLVVLGAQEGVWRRGFEWWVSHYYYGITAALLMVFSLAILPDIYQDRTHTWRKVHIALNTIALLFFIGQGFTGTRDLLEIPLSWQEPAVYSCDFVKLTCPQTQP</sequence>
<dbReference type="KEGG" id="glt:GlitD10_1913"/>
<dbReference type="Proteomes" id="UP000180235">
    <property type="component" value="Chromosome"/>
</dbReference>
<organism evidence="2 3">
    <name type="scientific">Gloeomargarita lithophora Alchichica-D10</name>
    <dbReference type="NCBI Taxonomy" id="1188229"/>
    <lineage>
        <taxon>Bacteria</taxon>
        <taxon>Bacillati</taxon>
        <taxon>Cyanobacteriota</taxon>
        <taxon>Cyanophyceae</taxon>
        <taxon>Gloeomargaritales</taxon>
        <taxon>Gloeomargaritaceae</taxon>
        <taxon>Gloeomargarita</taxon>
    </lineage>
</organism>
<feature type="transmembrane region" description="Helical" evidence="1">
    <location>
        <begin position="154"/>
        <end position="175"/>
    </location>
</feature>
<dbReference type="OrthoDB" id="507684at2"/>
<dbReference type="STRING" id="1188229.GlitD10_1913"/>
<dbReference type="InterPro" id="IPR025067">
    <property type="entry name" value="DUF4079"/>
</dbReference>